<comment type="similarity">
    <text evidence="2 3">Belongs to the peptidase M14 family.</text>
</comment>
<feature type="region of interest" description="Disordered" evidence="4">
    <location>
        <begin position="869"/>
        <end position="942"/>
    </location>
</feature>
<dbReference type="Proteomes" id="UP000267029">
    <property type="component" value="Unassembled WGS sequence"/>
</dbReference>
<evidence type="ECO:0000256" key="2">
    <source>
        <dbReference type="ARBA" id="ARBA00005988"/>
    </source>
</evidence>
<feature type="compositionally biased region" description="Low complexity" evidence="4">
    <location>
        <begin position="873"/>
        <end position="882"/>
    </location>
</feature>
<evidence type="ECO:0000259" key="5">
    <source>
        <dbReference type="PROSITE" id="PS52035"/>
    </source>
</evidence>
<dbReference type="PROSITE" id="PS52035">
    <property type="entry name" value="PEPTIDASE_M14"/>
    <property type="match status" value="1"/>
</dbReference>
<evidence type="ECO:0000256" key="4">
    <source>
        <dbReference type="SAM" id="MobiDB-lite"/>
    </source>
</evidence>
<gene>
    <name evidence="6" type="ORF">MCOS_LOCUS8559</name>
</gene>
<dbReference type="SUPFAM" id="SSF53187">
    <property type="entry name" value="Zn-dependent exopeptidases"/>
    <property type="match status" value="1"/>
</dbReference>
<dbReference type="InterPro" id="IPR040626">
    <property type="entry name" value="Pepdidase_M14_N"/>
</dbReference>
<feature type="active site" description="Proton donor/acceptor" evidence="3">
    <location>
        <position position="762"/>
    </location>
</feature>
<feature type="compositionally biased region" description="Basic and acidic residues" evidence="4">
    <location>
        <begin position="892"/>
        <end position="915"/>
    </location>
</feature>
<name>A0A0R3ULK1_MESCO</name>
<sequence length="1041" mass="118392">MAAHELIFPGHLTPPDIPAYQQFSSQLANPLMSTNRCRRPRKAARLLLDGVDGRLNPEAYYYKSKSASRREKTQAGQGIDNASLRLYPALNRGDLEVAGWRGAERPGEEWPPSYLFSSSGAGLANSPGLSQQAHFAFLKSGMYSGDQLPPLVPVVQRISLQPKEVLRSRLVLTPCPTTWSMARHDVDMLLSGAISWKDVYATVRGQAVREEEIGSFNRLSLMQKHTLFFGASRLGFLCAVMHPRGKQIDGSSLGQTDSAVSRSRLDGSSLDTPDLIDRWGVARNMSGPFWPVGLGPLGPPPQLRDSGTNMEGPKARCVREKTLLRLSNLFTANPNQQTEASPTTFRRPIVVYDMNTSPPLSVRLQRDSLNPDGSDALLFESRFESGNLQQARRVGPYEYDLVMIPDLVTQRHTQWYFFEVAGARSGVEYTFKVVNFLKPMSLYKQGMKPLFYSEKLAARTGNGWMRIGTDISYTKNNTSDSHPLLKKDIVYYELKWKMVFPFDDDRCVIAHSYPYTFTDLKADIRGVLQRAGDYVKCEKLCTSFAGNACFVITITDPAVADESKYASVLTARIHPGETVGSWNMKGLMEFLSHPRNERAKELRRRFVFKLVPMLNADGVIVGNYRCSLFGKDVNRTYIEPSEDCFPEAFHVKKLVQECKSRYKDTVFCDFHGHSRAFNSFIYGTDSGYRSKSADQTTRPPKTYLTNPEKYLVDRMVPFLMSRQDPGRFSFRSCRFTLQPEREGCARIALWKQFKLTHCFTMETSLCGTNLEGPKLRHFDQGDLQALGQKFANALLEFHKIQSDNRKLSETLTEMGKAMLQEIMLTRILPRKSRQPSEERRVQKLVSSIENIDDFASAFGEIGDYLVETEDQDSSTASESSSDNETEPQVMKDVLDDNKILGKIETTRERKSDSESRRKRRSRRNRKKRNRRKRRRRRRRRQYRFSWQNPIKKVWRRKRSKESYPGIVDSYAGVSSNGIPHFVEDRVAERMAKMGLCNDTALRPASLVNKARRKQSFRLALKLPQRSPSLFGLDVAQGHVSS</sequence>
<dbReference type="Gene3D" id="2.60.40.3120">
    <property type="match status" value="1"/>
</dbReference>
<evidence type="ECO:0000256" key="1">
    <source>
        <dbReference type="ARBA" id="ARBA00001947"/>
    </source>
</evidence>
<proteinExistence type="inferred from homology"/>
<feature type="compositionally biased region" description="Basic residues" evidence="4">
    <location>
        <begin position="916"/>
        <end position="942"/>
    </location>
</feature>
<protein>
    <submittedName>
        <fullName evidence="8">Peptidase_M14 domain-containing protein</fullName>
    </submittedName>
</protein>
<organism evidence="6 7">
    <name type="scientific">Mesocestoides corti</name>
    <name type="common">Flatworm</name>
    <dbReference type="NCBI Taxonomy" id="53468"/>
    <lineage>
        <taxon>Eukaryota</taxon>
        <taxon>Metazoa</taxon>
        <taxon>Spiralia</taxon>
        <taxon>Lophotrochozoa</taxon>
        <taxon>Platyhelminthes</taxon>
        <taxon>Cestoda</taxon>
        <taxon>Eucestoda</taxon>
        <taxon>Cyclophyllidea</taxon>
        <taxon>Mesocestoididae</taxon>
        <taxon>Mesocestoides</taxon>
    </lineage>
</organism>
<evidence type="ECO:0000313" key="8">
    <source>
        <dbReference type="WBParaSite" id="MCU_006248-RB"/>
    </source>
</evidence>
<dbReference type="EMBL" id="UXSR01005532">
    <property type="protein sequence ID" value="VDD82556.1"/>
    <property type="molecule type" value="Genomic_DNA"/>
</dbReference>
<dbReference type="Pfam" id="PF18027">
    <property type="entry name" value="Pepdidase_M14_N"/>
    <property type="match status" value="1"/>
</dbReference>
<keyword evidence="7" id="KW-1185">Reference proteome</keyword>
<comment type="cofactor">
    <cofactor evidence="1">
        <name>Zn(2+)</name>
        <dbReference type="ChEBI" id="CHEBI:29105"/>
    </cofactor>
</comment>
<feature type="region of interest" description="Disordered" evidence="4">
    <location>
        <begin position="248"/>
        <end position="267"/>
    </location>
</feature>
<evidence type="ECO:0000313" key="7">
    <source>
        <dbReference type="Proteomes" id="UP000267029"/>
    </source>
</evidence>
<evidence type="ECO:0000313" key="6">
    <source>
        <dbReference type="EMBL" id="VDD82556.1"/>
    </source>
</evidence>
<dbReference type="PANTHER" id="PTHR12756">
    <property type="entry name" value="CYTOSOLIC CARBOXYPEPTIDASE"/>
    <property type="match status" value="1"/>
</dbReference>
<reference evidence="8" key="2">
    <citation type="submission" date="2019-11" db="UniProtKB">
        <authorList>
            <consortium name="WormBaseParasite"/>
        </authorList>
    </citation>
    <scope>IDENTIFICATION</scope>
</reference>
<dbReference type="GO" id="GO:0004181">
    <property type="term" value="F:metallocarboxypeptidase activity"/>
    <property type="evidence" value="ECO:0007669"/>
    <property type="project" value="InterPro"/>
</dbReference>
<accession>A0A0R3ULK1</accession>
<dbReference type="InterPro" id="IPR000834">
    <property type="entry name" value="Peptidase_M14"/>
</dbReference>
<reference evidence="6 7" key="1">
    <citation type="submission" date="2018-10" db="EMBL/GenBank/DDBJ databases">
        <authorList>
            <consortium name="Pathogen Informatics"/>
        </authorList>
    </citation>
    <scope>NUCLEOTIDE SEQUENCE [LARGE SCALE GENOMIC DNA]</scope>
</reference>
<feature type="domain" description="Peptidase M14" evidence="5">
    <location>
        <begin position="513"/>
        <end position="798"/>
    </location>
</feature>
<evidence type="ECO:0000256" key="3">
    <source>
        <dbReference type="PROSITE-ProRule" id="PRU01379"/>
    </source>
</evidence>
<dbReference type="AlphaFoldDB" id="A0A0R3ULK1"/>
<dbReference type="WBParaSite" id="MCU_006248-RB">
    <property type="protein sequence ID" value="MCU_006248-RB"/>
    <property type="gene ID" value="MCU_006248"/>
</dbReference>
<dbReference type="PANTHER" id="PTHR12756:SF4">
    <property type="entry name" value="PEPTIDASE M14 CARBOXYPEPTIDASE A DOMAIN-CONTAINING PROTEIN"/>
    <property type="match status" value="1"/>
</dbReference>
<dbReference type="Gene3D" id="3.40.630.10">
    <property type="entry name" value="Zn peptidases"/>
    <property type="match status" value="1"/>
</dbReference>
<dbReference type="GO" id="GO:0008270">
    <property type="term" value="F:zinc ion binding"/>
    <property type="evidence" value="ECO:0007669"/>
    <property type="project" value="InterPro"/>
</dbReference>
<dbReference type="InterPro" id="IPR050821">
    <property type="entry name" value="Cytosolic_carboxypeptidase"/>
</dbReference>
<dbReference type="OrthoDB" id="10253041at2759"/>
<dbReference type="Pfam" id="PF00246">
    <property type="entry name" value="Peptidase_M14"/>
    <property type="match status" value="1"/>
</dbReference>
<feature type="compositionally biased region" description="Polar residues" evidence="4">
    <location>
        <begin position="249"/>
        <end position="261"/>
    </location>
</feature>
<dbReference type="GO" id="GO:0006508">
    <property type="term" value="P:proteolysis"/>
    <property type="evidence" value="ECO:0007669"/>
    <property type="project" value="InterPro"/>
</dbReference>